<dbReference type="AlphaFoldDB" id="A0A9W3CGK0"/>
<evidence type="ECO:0000259" key="8">
    <source>
        <dbReference type="Pfam" id="PF00694"/>
    </source>
</evidence>
<evidence type="ECO:0000313" key="10">
    <source>
        <dbReference type="RefSeq" id="XP_056850693.1"/>
    </source>
</evidence>
<dbReference type="KEGG" id="rsz:130500025"/>
<dbReference type="GO" id="GO:0046872">
    <property type="term" value="F:metal ion binding"/>
    <property type="evidence" value="ECO:0007669"/>
    <property type="project" value="UniProtKB-KW"/>
</dbReference>
<name>A0A9W3CGK0_RAPSA</name>
<dbReference type="RefSeq" id="XP_056850693.1">
    <property type="nucleotide sequence ID" value="XM_056994713.1"/>
</dbReference>
<keyword evidence="7" id="KW-0456">Lyase</keyword>
<evidence type="ECO:0000256" key="2">
    <source>
        <dbReference type="ARBA" id="ARBA00007185"/>
    </source>
</evidence>
<feature type="domain" description="Aconitase A/isopropylmalate dehydratase small subunit swivel" evidence="8">
    <location>
        <begin position="2"/>
        <end position="102"/>
    </location>
</feature>
<dbReference type="Pfam" id="PF00694">
    <property type="entry name" value="Aconitase_C"/>
    <property type="match status" value="1"/>
</dbReference>
<dbReference type="OrthoDB" id="2224430at2759"/>
<dbReference type="FunFam" id="3.20.19.10:FF:000001">
    <property type="entry name" value="Aconitate hydratase"/>
    <property type="match status" value="1"/>
</dbReference>
<proteinExistence type="inferred from homology"/>
<dbReference type="GO" id="GO:0051539">
    <property type="term" value="F:4 iron, 4 sulfur cluster binding"/>
    <property type="evidence" value="ECO:0007669"/>
    <property type="project" value="UniProtKB-KW"/>
</dbReference>
<reference evidence="9" key="1">
    <citation type="journal article" date="2019" name="Database">
        <title>The radish genome database (RadishGD): an integrated information resource for radish genomics.</title>
        <authorList>
            <person name="Yu H.J."/>
            <person name="Baek S."/>
            <person name="Lee Y.J."/>
            <person name="Cho A."/>
            <person name="Mun J.H."/>
        </authorList>
    </citation>
    <scope>NUCLEOTIDE SEQUENCE [LARGE SCALE GENOMIC DNA]</scope>
    <source>
        <strain evidence="9">cv. WK10039</strain>
    </source>
</reference>
<dbReference type="GO" id="GO:0043436">
    <property type="term" value="P:oxoacid metabolic process"/>
    <property type="evidence" value="ECO:0007669"/>
    <property type="project" value="UniProtKB-ARBA"/>
</dbReference>
<evidence type="ECO:0000256" key="3">
    <source>
        <dbReference type="ARBA" id="ARBA00022485"/>
    </source>
</evidence>
<dbReference type="GeneID" id="130500025"/>
<accession>A0A9W3CGK0</accession>
<sequence>MTRGTFANIRIANKLLNGEVGPKTVHIPTGETLCVFDAASRYKTAGQDTIVLAGAEYGIGYSRDWAAKGPKLLGVKAIIAKSFDRVHRSNLASIGIVPLCFKSGDDVETLGLTGHERYTIHLPSNISEIKPGQDITLTTDTGKSFACTLRLDSKLEVAYYDHGGMLPYIIRSLSNKYALNQ</sequence>
<comment type="similarity">
    <text evidence="2">Belongs to the aconitase/IPM isomerase family.</text>
</comment>
<reference evidence="10" key="2">
    <citation type="submission" date="2025-08" db="UniProtKB">
        <authorList>
            <consortium name="RefSeq"/>
        </authorList>
    </citation>
    <scope>IDENTIFICATION</scope>
    <source>
        <tissue evidence="10">Leaf</tissue>
    </source>
</reference>
<evidence type="ECO:0000256" key="7">
    <source>
        <dbReference type="ARBA" id="ARBA00023239"/>
    </source>
</evidence>
<keyword evidence="4" id="KW-0479">Metal-binding</keyword>
<dbReference type="InterPro" id="IPR000573">
    <property type="entry name" value="AconitaseA/IPMdHydase_ssu_swvl"/>
</dbReference>
<keyword evidence="5" id="KW-0408">Iron</keyword>
<evidence type="ECO:0000256" key="6">
    <source>
        <dbReference type="ARBA" id="ARBA00023014"/>
    </source>
</evidence>
<dbReference type="InterPro" id="IPR006249">
    <property type="entry name" value="Aconitase/IRP2"/>
</dbReference>
<keyword evidence="9" id="KW-1185">Reference proteome</keyword>
<dbReference type="Gene3D" id="3.20.19.10">
    <property type="entry name" value="Aconitase, domain 4"/>
    <property type="match status" value="1"/>
</dbReference>
<evidence type="ECO:0000256" key="1">
    <source>
        <dbReference type="ARBA" id="ARBA00001966"/>
    </source>
</evidence>
<dbReference type="Proteomes" id="UP000504610">
    <property type="component" value="Chromosome 9"/>
</dbReference>
<keyword evidence="3" id="KW-0004">4Fe-4S</keyword>
<dbReference type="InterPro" id="IPR015928">
    <property type="entry name" value="Aconitase/3IPM_dehydase_swvl"/>
</dbReference>
<dbReference type="GO" id="GO:0016836">
    <property type="term" value="F:hydro-lyase activity"/>
    <property type="evidence" value="ECO:0007669"/>
    <property type="project" value="UniProtKB-ARBA"/>
</dbReference>
<keyword evidence="6" id="KW-0411">Iron-sulfur</keyword>
<gene>
    <name evidence="10" type="primary">LOC130500025</name>
</gene>
<evidence type="ECO:0000313" key="9">
    <source>
        <dbReference type="Proteomes" id="UP000504610"/>
    </source>
</evidence>
<dbReference type="PANTHER" id="PTHR11670">
    <property type="entry name" value="ACONITASE/IRON-RESPONSIVE ELEMENT FAMILY MEMBER"/>
    <property type="match status" value="1"/>
</dbReference>
<comment type="cofactor">
    <cofactor evidence="1">
        <name>[4Fe-4S] cluster</name>
        <dbReference type="ChEBI" id="CHEBI:49883"/>
    </cofactor>
</comment>
<evidence type="ECO:0000256" key="4">
    <source>
        <dbReference type="ARBA" id="ARBA00022723"/>
    </source>
</evidence>
<evidence type="ECO:0000256" key="5">
    <source>
        <dbReference type="ARBA" id="ARBA00023004"/>
    </source>
</evidence>
<protein>
    <submittedName>
        <fullName evidence="10">Aconitate hydratase, cytoplasmic</fullName>
    </submittedName>
</protein>
<dbReference type="SUPFAM" id="SSF52016">
    <property type="entry name" value="LeuD/IlvD-like"/>
    <property type="match status" value="1"/>
</dbReference>
<organism evidence="9 10">
    <name type="scientific">Raphanus sativus</name>
    <name type="common">Radish</name>
    <name type="synonym">Raphanus raphanistrum var. sativus</name>
    <dbReference type="NCBI Taxonomy" id="3726"/>
    <lineage>
        <taxon>Eukaryota</taxon>
        <taxon>Viridiplantae</taxon>
        <taxon>Streptophyta</taxon>
        <taxon>Embryophyta</taxon>
        <taxon>Tracheophyta</taxon>
        <taxon>Spermatophyta</taxon>
        <taxon>Magnoliopsida</taxon>
        <taxon>eudicotyledons</taxon>
        <taxon>Gunneridae</taxon>
        <taxon>Pentapetalae</taxon>
        <taxon>rosids</taxon>
        <taxon>malvids</taxon>
        <taxon>Brassicales</taxon>
        <taxon>Brassicaceae</taxon>
        <taxon>Brassiceae</taxon>
        <taxon>Raphanus</taxon>
    </lineage>
</organism>